<dbReference type="Pfam" id="PF12770">
    <property type="entry name" value="CHAT"/>
    <property type="match status" value="1"/>
</dbReference>
<reference evidence="2 3" key="1">
    <citation type="submission" date="2023-01" db="EMBL/GenBank/DDBJ databases">
        <title>Minimal conservation of predation-associated metabolite biosynthetic gene clusters underscores biosynthetic potential of Myxococcota including descriptions for ten novel species: Archangium lansinium sp. nov., Myxococcus landrumus sp. nov., Nannocystis bai.</title>
        <authorList>
            <person name="Ahearne A."/>
            <person name="Stevens C."/>
            <person name="Dowd S."/>
        </authorList>
    </citation>
    <scope>NUCLEOTIDE SEQUENCE [LARGE SCALE GENOMIC DNA]</scope>
    <source>
        <strain evidence="2 3">WIWO2</strain>
    </source>
</reference>
<evidence type="ECO:0000313" key="3">
    <source>
        <dbReference type="Proteomes" id="UP001217485"/>
    </source>
</evidence>
<comment type="caution">
    <text evidence="2">The sequence shown here is derived from an EMBL/GenBank/DDBJ whole genome shotgun (WGS) entry which is preliminary data.</text>
</comment>
<feature type="domain" description="CHAT" evidence="1">
    <location>
        <begin position="65"/>
        <end position="334"/>
    </location>
</feature>
<sequence length="664" mass="71118">MWLEIELDISGDEVRVSARGSRGERPAGHAISAEQGLDALRAFASKIGRAVRGGKSLDPAAVSDAQALHEEVFQGELRDVLVRLGEASKGGPLLVRLFARDHALQAIPWEALCRQGTSEGFLGTDPRVLFARGVTSSEPWEPREVKGAVRVLGIAPGTGERALDVLREALAPSIDAGEVEWLDPIAGPEIGARALFDRLRRGKSPHVVHWLGHGGVDLSGKPVLRVADDEDGEEAWITAEALGRELSAAFCEELRLVILEACEGARAGALGSAAEILARAGADAVVAHLWPVKADVARACSTELYRALTGASLSHGDIGASVAAARRTLLSQSAEAFSPILYLRGSDSVVFNFQGRRVARPGKKGRSRALAPALQSLLERPFTMVLGDLEDDRAALQRELEQFMQESGEPAAQGMSLSALTQRCVLRFGQEVLHSLFQQALTASPAAAAPPLVEALARFVRPGVHVTLLWRPCLEHAIAQTLPQRTVYAIQPSLLGAGGKPRVVKRAAGAATWKMDPVMPRRFDLDSEIVVLRLYGGYSAEPRPIFSPPLLTEDDHIHGPLGADGARPPLWMEELLARPRVQPGLFVALSSLDFRHRMLLRWLYDQRPAPPDSLAVLAPGVEGSEIEIWGNGGGLPGTGHIAATAGDLVELAEQLDAFALEDAP</sequence>
<organism evidence="2 3">
    <name type="scientific">Sorangium atrum</name>
    <dbReference type="NCBI Taxonomy" id="2995308"/>
    <lineage>
        <taxon>Bacteria</taxon>
        <taxon>Pseudomonadati</taxon>
        <taxon>Myxococcota</taxon>
        <taxon>Polyangia</taxon>
        <taxon>Polyangiales</taxon>
        <taxon>Polyangiaceae</taxon>
        <taxon>Sorangium</taxon>
    </lineage>
</organism>
<keyword evidence="3" id="KW-1185">Reference proteome</keyword>
<dbReference type="RefSeq" id="WP_272093307.1">
    <property type="nucleotide sequence ID" value="NZ_JAQNDK010000001.1"/>
</dbReference>
<evidence type="ECO:0000313" key="2">
    <source>
        <dbReference type="EMBL" id="MDC0676521.1"/>
    </source>
</evidence>
<gene>
    <name evidence="2" type="ORF">POL72_02125</name>
</gene>
<name>A0ABT5BUC8_9BACT</name>
<accession>A0ABT5BUC8</accession>
<dbReference type="InterPro" id="IPR024983">
    <property type="entry name" value="CHAT_dom"/>
</dbReference>
<evidence type="ECO:0000259" key="1">
    <source>
        <dbReference type="Pfam" id="PF12770"/>
    </source>
</evidence>
<dbReference type="Proteomes" id="UP001217485">
    <property type="component" value="Unassembled WGS sequence"/>
</dbReference>
<dbReference type="EMBL" id="JAQNDK010000001">
    <property type="protein sequence ID" value="MDC0676521.1"/>
    <property type="molecule type" value="Genomic_DNA"/>
</dbReference>
<protein>
    <submittedName>
        <fullName evidence="2">CHAT domain-containing protein</fullName>
    </submittedName>
</protein>
<proteinExistence type="predicted"/>